<dbReference type="SUPFAM" id="SSF54695">
    <property type="entry name" value="POZ domain"/>
    <property type="match status" value="1"/>
</dbReference>
<proteinExistence type="predicted"/>
<reference evidence="3 4" key="1">
    <citation type="journal article" date="2024" name="bioRxiv">
        <title>A reference genome for Trichogramma kaykai: A tiny desert-dwelling parasitoid wasp with competing sex-ratio distorters.</title>
        <authorList>
            <person name="Culotta J."/>
            <person name="Lindsey A.R."/>
        </authorList>
    </citation>
    <scope>NUCLEOTIDE SEQUENCE [LARGE SCALE GENOMIC DNA]</scope>
    <source>
        <strain evidence="3 4">KSX58</strain>
    </source>
</reference>
<dbReference type="Gene3D" id="3.30.710.10">
    <property type="entry name" value="Potassium Channel Kv1.1, Chain A"/>
    <property type="match status" value="1"/>
</dbReference>
<dbReference type="EMBL" id="JBJJXI010000055">
    <property type="protein sequence ID" value="KAL3399781.1"/>
    <property type="molecule type" value="Genomic_DNA"/>
</dbReference>
<dbReference type="PROSITE" id="PS50097">
    <property type="entry name" value="BTB"/>
    <property type="match status" value="1"/>
</dbReference>
<dbReference type="InterPro" id="IPR011705">
    <property type="entry name" value="BACK"/>
</dbReference>
<dbReference type="InterPro" id="IPR000210">
    <property type="entry name" value="BTB/POZ_dom"/>
</dbReference>
<gene>
    <name evidence="3" type="ORF">TKK_007019</name>
</gene>
<feature type="region of interest" description="Disordered" evidence="1">
    <location>
        <begin position="1"/>
        <end position="35"/>
    </location>
</feature>
<dbReference type="AlphaFoldDB" id="A0ABD2X388"/>
<feature type="compositionally biased region" description="Basic and acidic residues" evidence="1">
    <location>
        <begin position="18"/>
        <end position="35"/>
    </location>
</feature>
<keyword evidence="4" id="KW-1185">Reference proteome</keyword>
<dbReference type="PANTHER" id="PTHR45774:SF3">
    <property type="entry name" value="BTB (POZ) DOMAIN-CONTAINING 2B-RELATED"/>
    <property type="match status" value="1"/>
</dbReference>
<comment type="caution">
    <text evidence="3">The sequence shown here is derived from an EMBL/GenBank/DDBJ whole genome shotgun (WGS) entry which is preliminary data.</text>
</comment>
<sequence>MSNGNSKISSNWLAKWQKSQEKWDSERLKATTKRKERDVSIECDSRTACNELEDLDIRASKRPRSEMVLPCDWQVTTQKIAQRGQYLLETGQWSDCKFIVGQEPHQQIIEGHKVFLAMSSPVFEAMFYGAMAEKNDPIPIRDVQPEAFKALMEYIYTDRVDLGSFELACELCYCAKKYMLPFLVEECTKFLWSDLSLKKACRAYEFAKLFEEPILMDKCMQIICSKTDEVLKESSWEEVEQGTVLTLLDQEELYVSSETVLFNALERWAKAECNRKSLDSSDPKALRSVIGNALTKIRFLNLTPKEFAEGPGKSALLMQEEAFSILMNISSPNSKVQMPEGFSMNKVSRSKAKSDSDRAFTPVSIGPLGVGAYASPIYPPPSNLIMPVRRSFSMECPHNSASPALFVPDTNFQEENREVQNRESQEVPNEILITNIRDRPKFYCLRSTLSRNAQDCRNYDVMDSSVTFTVDRNIFILGVQVPSQLWSTSDGELYDFADVTYTEVLYAHLLDSDGTRLTYTHYTTKAHFRDSVEISFNRPVYIQKNKLYKVGVVFNKPGWYPNNICAQRINCENISFTYNIGVNGIDYVRDGLIRSIVFTYR</sequence>
<feature type="compositionally biased region" description="Polar residues" evidence="1">
    <location>
        <begin position="1"/>
        <end position="12"/>
    </location>
</feature>
<dbReference type="Proteomes" id="UP001627154">
    <property type="component" value="Unassembled WGS sequence"/>
</dbReference>
<organism evidence="3 4">
    <name type="scientific">Trichogramma kaykai</name>
    <dbReference type="NCBI Taxonomy" id="54128"/>
    <lineage>
        <taxon>Eukaryota</taxon>
        <taxon>Metazoa</taxon>
        <taxon>Ecdysozoa</taxon>
        <taxon>Arthropoda</taxon>
        <taxon>Hexapoda</taxon>
        <taxon>Insecta</taxon>
        <taxon>Pterygota</taxon>
        <taxon>Neoptera</taxon>
        <taxon>Endopterygota</taxon>
        <taxon>Hymenoptera</taxon>
        <taxon>Apocrita</taxon>
        <taxon>Proctotrupomorpha</taxon>
        <taxon>Chalcidoidea</taxon>
        <taxon>Trichogrammatidae</taxon>
        <taxon>Trichogramma</taxon>
    </lineage>
</organism>
<dbReference type="InterPro" id="IPR038648">
    <property type="entry name" value="PHR_sf"/>
</dbReference>
<dbReference type="SMART" id="SM00225">
    <property type="entry name" value="BTB"/>
    <property type="match status" value="1"/>
</dbReference>
<dbReference type="Pfam" id="PF07707">
    <property type="entry name" value="BACK"/>
    <property type="match status" value="1"/>
</dbReference>
<evidence type="ECO:0000256" key="1">
    <source>
        <dbReference type="SAM" id="MobiDB-lite"/>
    </source>
</evidence>
<evidence type="ECO:0000313" key="4">
    <source>
        <dbReference type="Proteomes" id="UP001627154"/>
    </source>
</evidence>
<accession>A0ABD2X388</accession>
<dbReference type="PANTHER" id="PTHR45774">
    <property type="entry name" value="BTB/POZ DOMAIN-CONTAINING"/>
    <property type="match status" value="1"/>
</dbReference>
<feature type="domain" description="BTB" evidence="2">
    <location>
        <begin position="94"/>
        <end position="164"/>
    </location>
</feature>
<dbReference type="InterPro" id="IPR011333">
    <property type="entry name" value="SKP1/BTB/POZ_sf"/>
</dbReference>
<evidence type="ECO:0000259" key="2">
    <source>
        <dbReference type="PROSITE" id="PS50097"/>
    </source>
</evidence>
<dbReference type="Gene3D" id="2.60.120.820">
    <property type="entry name" value="PHR domain"/>
    <property type="match status" value="1"/>
</dbReference>
<dbReference type="Pfam" id="PF00651">
    <property type="entry name" value="BTB"/>
    <property type="match status" value="1"/>
</dbReference>
<dbReference type="Gene3D" id="1.25.40.420">
    <property type="match status" value="1"/>
</dbReference>
<dbReference type="FunFam" id="3.30.710.10:FF:000169">
    <property type="entry name" value="BTB/POZ domain-containing protein 2"/>
    <property type="match status" value="1"/>
</dbReference>
<dbReference type="SMART" id="SM00875">
    <property type="entry name" value="BACK"/>
    <property type="match status" value="1"/>
</dbReference>
<evidence type="ECO:0000313" key="3">
    <source>
        <dbReference type="EMBL" id="KAL3399781.1"/>
    </source>
</evidence>
<name>A0ABD2X388_9HYME</name>
<protein>
    <recommendedName>
        <fullName evidence="2">BTB domain-containing protein</fullName>
    </recommendedName>
</protein>